<organism evidence="1 2">
    <name type="scientific">Salvia divinorum</name>
    <name type="common">Maria pastora</name>
    <name type="synonym">Diviner's sage</name>
    <dbReference type="NCBI Taxonomy" id="28513"/>
    <lineage>
        <taxon>Eukaryota</taxon>
        <taxon>Viridiplantae</taxon>
        <taxon>Streptophyta</taxon>
        <taxon>Embryophyta</taxon>
        <taxon>Tracheophyta</taxon>
        <taxon>Spermatophyta</taxon>
        <taxon>Magnoliopsida</taxon>
        <taxon>eudicotyledons</taxon>
        <taxon>Gunneridae</taxon>
        <taxon>Pentapetalae</taxon>
        <taxon>asterids</taxon>
        <taxon>lamiids</taxon>
        <taxon>Lamiales</taxon>
        <taxon>Lamiaceae</taxon>
        <taxon>Nepetoideae</taxon>
        <taxon>Mentheae</taxon>
        <taxon>Salviinae</taxon>
        <taxon>Salvia</taxon>
        <taxon>Salvia subgen. Calosphace</taxon>
    </lineage>
</organism>
<gene>
    <name evidence="1" type="ORF">AAHA92_15977</name>
</gene>
<evidence type="ECO:0000313" key="1">
    <source>
        <dbReference type="EMBL" id="KAL1547649.1"/>
    </source>
</evidence>
<dbReference type="EMBL" id="JBEAFC010000007">
    <property type="protein sequence ID" value="KAL1547649.1"/>
    <property type="molecule type" value="Genomic_DNA"/>
</dbReference>
<dbReference type="InterPro" id="IPR004499">
    <property type="entry name" value="Pro-tRNA-ligase_IIa_arc-type"/>
</dbReference>
<keyword evidence="1" id="KW-0436">Ligase</keyword>
<accession>A0ABD1GUI2</accession>
<dbReference type="PANTHER" id="PTHR43382:SF2">
    <property type="entry name" value="BIFUNCTIONAL GLUTAMATE_PROLINE--TRNA LIGASE"/>
    <property type="match status" value="1"/>
</dbReference>
<reference evidence="1 2" key="1">
    <citation type="submission" date="2024-06" db="EMBL/GenBank/DDBJ databases">
        <title>A chromosome level genome sequence of Diviner's sage (Salvia divinorum).</title>
        <authorList>
            <person name="Ford S.A."/>
            <person name="Ro D.-K."/>
            <person name="Ness R.W."/>
            <person name="Phillips M.A."/>
        </authorList>
    </citation>
    <scope>NUCLEOTIDE SEQUENCE [LARGE SCALE GENOMIC DNA]</scope>
    <source>
        <strain evidence="1">SAF-2024a</strain>
        <tissue evidence="1">Leaf</tissue>
    </source>
</reference>
<proteinExistence type="predicted"/>
<dbReference type="Gene3D" id="3.30.930.10">
    <property type="entry name" value="Bira Bifunctional Protein, Domain 2"/>
    <property type="match status" value="1"/>
</dbReference>
<dbReference type="PANTHER" id="PTHR43382">
    <property type="entry name" value="PROLYL-TRNA SYNTHETASE"/>
    <property type="match status" value="1"/>
</dbReference>
<comment type="caution">
    <text evidence="1">The sequence shown here is derived from an EMBL/GenBank/DDBJ whole genome shotgun (WGS) entry which is preliminary data.</text>
</comment>
<name>A0ABD1GUI2_SALDI</name>
<dbReference type="InterPro" id="IPR045864">
    <property type="entry name" value="aa-tRNA-synth_II/BPL/LPL"/>
</dbReference>
<sequence>MSEVAMEMSPRSRKRKDIYTAFATKEEADTEGKKSEHDKFAGGLYTTTVEAFVPNTKGNFTLQKCLKFVLMMGKEEKEKEEQPKGEFICQNSWAYTMRTIGVMIMVHGDDKGLVLPPKVASLQVM</sequence>
<dbReference type="AlphaFoldDB" id="A0ABD1GUI2"/>
<dbReference type="GO" id="GO:0004827">
    <property type="term" value="F:proline-tRNA ligase activity"/>
    <property type="evidence" value="ECO:0007669"/>
    <property type="project" value="UniProtKB-EC"/>
</dbReference>
<dbReference type="EC" id="6.1.1.15" evidence="1"/>
<keyword evidence="2" id="KW-1185">Reference proteome</keyword>
<evidence type="ECO:0000313" key="2">
    <source>
        <dbReference type="Proteomes" id="UP001567538"/>
    </source>
</evidence>
<dbReference type="SUPFAM" id="SSF55681">
    <property type="entry name" value="Class II aaRS and biotin synthetases"/>
    <property type="match status" value="1"/>
</dbReference>
<dbReference type="Proteomes" id="UP001567538">
    <property type="component" value="Unassembled WGS sequence"/>
</dbReference>
<protein>
    <submittedName>
        <fullName evidence="1">Proline--tRNA ligase</fullName>
        <ecNumber evidence="1">6.1.1.15</ecNumber>
    </submittedName>
</protein>